<evidence type="ECO:0000313" key="2">
    <source>
        <dbReference type="EMBL" id="OGG12421.1"/>
    </source>
</evidence>
<keyword evidence="1" id="KW-0472">Membrane</keyword>
<proteinExistence type="predicted"/>
<sequence>MTIVYLTFELIGLYLLSRWLTQTLYGLFHALFRTRSISVSLVTLLLFPGTVVHELSHLFTAEILGVRTGKLTLVPEGIQHEEIQTGSVAIAKTGPFRRSVIGLAPLIVGMLAVATLTYLYANDVFVKNNIIITLYYYLLFSISTSMFPSAVDMAGVWQLMVTILIIAIGAGIAGFRIVLPESPAFITTLGNNLTRSLGIVLAVNTSILLFSRILIDVIRKSAH</sequence>
<evidence type="ECO:0000256" key="1">
    <source>
        <dbReference type="SAM" id="Phobius"/>
    </source>
</evidence>
<reference evidence="2 3" key="1">
    <citation type="journal article" date="2016" name="Nat. Commun.">
        <title>Thousands of microbial genomes shed light on interconnected biogeochemical processes in an aquifer system.</title>
        <authorList>
            <person name="Anantharaman K."/>
            <person name="Brown C.T."/>
            <person name="Hug L.A."/>
            <person name="Sharon I."/>
            <person name="Castelle C.J."/>
            <person name="Probst A.J."/>
            <person name="Thomas B.C."/>
            <person name="Singh A."/>
            <person name="Wilkins M.J."/>
            <person name="Karaoz U."/>
            <person name="Brodie E.L."/>
            <person name="Williams K.H."/>
            <person name="Hubbard S.S."/>
            <person name="Banfield J.F."/>
        </authorList>
    </citation>
    <scope>NUCLEOTIDE SEQUENCE [LARGE SCALE GENOMIC DNA]</scope>
</reference>
<accession>A0A1F5ZJ39</accession>
<dbReference type="AlphaFoldDB" id="A0A1F5ZJ39"/>
<feature type="transmembrane region" description="Helical" evidence="1">
    <location>
        <begin position="126"/>
        <end position="147"/>
    </location>
</feature>
<gene>
    <name evidence="2" type="ORF">A2875_01465</name>
</gene>
<protein>
    <submittedName>
        <fullName evidence="2">Uncharacterized protein</fullName>
    </submittedName>
</protein>
<dbReference type="EMBL" id="MFJJ01000063">
    <property type="protein sequence ID" value="OGG12421.1"/>
    <property type="molecule type" value="Genomic_DNA"/>
</dbReference>
<name>A0A1F5ZJ39_9BACT</name>
<dbReference type="Proteomes" id="UP000177416">
    <property type="component" value="Unassembled WGS sequence"/>
</dbReference>
<feature type="transmembrane region" description="Helical" evidence="1">
    <location>
        <begin position="12"/>
        <end position="32"/>
    </location>
</feature>
<keyword evidence="1" id="KW-0812">Transmembrane</keyword>
<evidence type="ECO:0000313" key="3">
    <source>
        <dbReference type="Proteomes" id="UP000177416"/>
    </source>
</evidence>
<comment type="caution">
    <text evidence="2">The sequence shown here is derived from an EMBL/GenBank/DDBJ whole genome shotgun (WGS) entry which is preliminary data.</text>
</comment>
<feature type="transmembrane region" description="Helical" evidence="1">
    <location>
        <begin position="159"/>
        <end position="179"/>
    </location>
</feature>
<organism evidence="2 3">
    <name type="scientific">Candidatus Gottesmanbacteria bacterium RIFCSPHIGHO2_01_FULL_46_14</name>
    <dbReference type="NCBI Taxonomy" id="1798380"/>
    <lineage>
        <taxon>Bacteria</taxon>
        <taxon>Candidatus Gottesmaniibacteriota</taxon>
    </lineage>
</organism>
<feature type="transmembrane region" description="Helical" evidence="1">
    <location>
        <begin position="199"/>
        <end position="218"/>
    </location>
</feature>
<feature type="transmembrane region" description="Helical" evidence="1">
    <location>
        <begin position="100"/>
        <end position="120"/>
    </location>
</feature>
<keyword evidence="1" id="KW-1133">Transmembrane helix</keyword>